<dbReference type="GO" id="GO:0003723">
    <property type="term" value="F:RNA binding"/>
    <property type="evidence" value="ECO:0007669"/>
    <property type="project" value="TreeGrafter"/>
</dbReference>
<dbReference type="InterPro" id="IPR001650">
    <property type="entry name" value="Helicase_C-like"/>
</dbReference>
<feature type="domain" description="Helicase C-terminal" evidence="6">
    <location>
        <begin position="237"/>
        <end position="381"/>
    </location>
</feature>
<evidence type="ECO:0000313" key="8">
    <source>
        <dbReference type="Proteomes" id="UP000722791"/>
    </source>
</evidence>
<dbReference type="SUPFAM" id="SSF52540">
    <property type="entry name" value="P-loop containing nucleoside triphosphate hydrolases"/>
    <property type="match status" value="1"/>
</dbReference>
<evidence type="ECO:0000313" key="7">
    <source>
        <dbReference type="EMBL" id="GIM03848.1"/>
    </source>
</evidence>
<evidence type="ECO:0000259" key="6">
    <source>
        <dbReference type="PROSITE" id="PS51194"/>
    </source>
</evidence>
<feature type="compositionally biased region" description="Low complexity" evidence="5">
    <location>
        <begin position="1"/>
        <end position="16"/>
    </location>
</feature>
<name>A0A8J4GB07_9CHLO</name>
<accession>A0A8J4GB07</accession>
<dbReference type="InterPro" id="IPR050547">
    <property type="entry name" value="DEAD_box_RNA_helicases"/>
</dbReference>
<evidence type="ECO:0000256" key="3">
    <source>
        <dbReference type="ARBA" id="ARBA00022806"/>
    </source>
</evidence>
<keyword evidence="1" id="KW-0547">Nucleotide-binding</keyword>
<feature type="non-terminal residue" evidence="7">
    <location>
        <position position="422"/>
    </location>
</feature>
<keyword evidence="3" id="KW-0347">Helicase</keyword>
<feature type="region of interest" description="Disordered" evidence="5">
    <location>
        <begin position="1"/>
        <end position="59"/>
    </location>
</feature>
<feature type="region of interest" description="Disordered" evidence="5">
    <location>
        <begin position="102"/>
        <end position="198"/>
    </location>
</feature>
<dbReference type="Pfam" id="PF00271">
    <property type="entry name" value="Helicase_C"/>
    <property type="match status" value="1"/>
</dbReference>
<evidence type="ECO:0000256" key="1">
    <source>
        <dbReference type="ARBA" id="ARBA00022741"/>
    </source>
</evidence>
<dbReference type="GO" id="GO:0016787">
    <property type="term" value="F:hydrolase activity"/>
    <property type="evidence" value="ECO:0007669"/>
    <property type="project" value="UniProtKB-KW"/>
</dbReference>
<evidence type="ECO:0000256" key="5">
    <source>
        <dbReference type="SAM" id="MobiDB-lite"/>
    </source>
</evidence>
<feature type="compositionally biased region" description="Gly residues" evidence="5">
    <location>
        <begin position="40"/>
        <end position="49"/>
    </location>
</feature>
<evidence type="ECO:0000256" key="2">
    <source>
        <dbReference type="ARBA" id="ARBA00022801"/>
    </source>
</evidence>
<dbReference type="CDD" id="cd18787">
    <property type="entry name" value="SF2_C_DEAD"/>
    <property type="match status" value="1"/>
</dbReference>
<sequence length="422" mass="42693">VSSTGTASTSASGAGSEELPDNGNFLVAASQRGPYAGLAAPGGGGGTGGAAVAPAGSGDGRQTIIVSASLDARNLDRYAAWCSSPELVALSSLQALPPSLVQSLQPGAQPSGAGNRPGGPQLTERSCATEDVEPSRALSGDPAEQGGTALGSRPRWTAGEGALQAEGAPGAACGTHRDPPIAPGSDGDDSPCNSGGSPAAIAQAVHAASAGGRLSDVLPPHLVHLYVLTHSKHRTDHVRRLIHALGAERALLFVPKQNQTMVTKYRLEARRMEVTILHGRLTKLERGNIMDAFRRGVFRALIVTDLGARGLDLPDCDVVINFGPPTDALSYAHRAGRTGRAGAPGLVVSVVTRLELPTLRRIARQIGVSLQAASVSHGTIAPGEGREGDGGADSGTAGVVPSRVGDSSCVPISKHGPSTGNA</sequence>
<comment type="caution">
    <text evidence="7">The sequence shown here is derived from an EMBL/GenBank/DDBJ whole genome shotgun (WGS) entry which is preliminary data.</text>
</comment>
<keyword evidence="4" id="KW-0067">ATP-binding</keyword>
<dbReference type="AlphaFoldDB" id="A0A8J4GB07"/>
<dbReference type="PROSITE" id="PS51194">
    <property type="entry name" value="HELICASE_CTER"/>
    <property type="match status" value="1"/>
</dbReference>
<dbReference type="Proteomes" id="UP000722791">
    <property type="component" value="Unassembled WGS sequence"/>
</dbReference>
<organism evidence="7 8">
    <name type="scientific">Volvox reticuliferus</name>
    <dbReference type="NCBI Taxonomy" id="1737510"/>
    <lineage>
        <taxon>Eukaryota</taxon>
        <taxon>Viridiplantae</taxon>
        <taxon>Chlorophyta</taxon>
        <taxon>core chlorophytes</taxon>
        <taxon>Chlorophyceae</taxon>
        <taxon>CS clade</taxon>
        <taxon>Chlamydomonadales</taxon>
        <taxon>Volvocaceae</taxon>
        <taxon>Volvox</taxon>
    </lineage>
</organism>
<dbReference type="InterPro" id="IPR027417">
    <property type="entry name" value="P-loop_NTPase"/>
</dbReference>
<dbReference type="GO" id="GO:0005524">
    <property type="term" value="F:ATP binding"/>
    <property type="evidence" value="ECO:0007669"/>
    <property type="project" value="UniProtKB-KW"/>
</dbReference>
<gene>
    <name evidence="7" type="ORF">Vretimale_8523</name>
</gene>
<dbReference type="PANTHER" id="PTHR47963:SF3">
    <property type="entry name" value="DEAD-BOX ATP-DEPENDENT RNA HELICASE 47, MITOCHONDRIAL"/>
    <property type="match status" value="1"/>
</dbReference>
<feature type="region of interest" description="Disordered" evidence="5">
    <location>
        <begin position="378"/>
        <end position="422"/>
    </location>
</feature>
<proteinExistence type="predicted"/>
<keyword evidence="2" id="KW-0378">Hydrolase</keyword>
<reference evidence="7" key="1">
    <citation type="journal article" date="2021" name="Proc. Natl. Acad. Sci. U.S.A.">
        <title>Three genomes in the algal genus Volvox reveal the fate of a haploid sex-determining region after a transition to homothallism.</title>
        <authorList>
            <person name="Yamamoto K."/>
            <person name="Hamaji T."/>
            <person name="Kawai-Toyooka H."/>
            <person name="Matsuzaki R."/>
            <person name="Takahashi F."/>
            <person name="Nishimura Y."/>
            <person name="Kawachi M."/>
            <person name="Noguchi H."/>
            <person name="Minakuchi Y."/>
            <person name="Umen J.G."/>
            <person name="Toyoda A."/>
            <person name="Nozaki H."/>
        </authorList>
    </citation>
    <scope>NUCLEOTIDE SEQUENCE</scope>
    <source>
        <strain evidence="7">NIES-3785</strain>
    </source>
</reference>
<dbReference type="EMBL" id="BNCQ01000014">
    <property type="protein sequence ID" value="GIM03848.1"/>
    <property type="molecule type" value="Genomic_DNA"/>
</dbReference>
<dbReference type="GO" id="GO:0003724">
    <property type="term" value="F:RNA helicase activity"/>
    <property type="evidence" value="ECO:0007669"/>
    <property type="project" value="TreeGrafter"/>
</dbReference>
<dbReference type="PANTHER" id="PTHR47963">
    <property type="entry name" value="DEAD-BOX ATP-DEPENDENT RNA HELICASE 47, MITOCHONDRIAL"/>
    <property type="match status" value="1"/>
</dbReference>
<evidence type="ECO:0000256" key="4">
    <source>
        <dbReference type="ARBA" id="ARBA00022840"/>
    </source>
</evidence>
<protein>
    <recommendedName>
        <fullName evidence="6">Helicase C-terminal domain-containing protein</fullName>
    </recommendedName>
</protein>
<dbReference type="Gene3D" id="3.40.50.300">
    <property type="entry name" value="P-loop containing nucleotide triphosphate hydrolases"/>
    <property type="match status" value="1"/>
</dbReference>
<dbReference type="SMART" id="SM00490">
    <property type="entry name" value="HELICc"/>
    <property type="match status" value="1"/>
</dbReference>